<dbReference type="GO" id="GO:0003755">
    <property type="term" value="F:peptidyl-prolyl cis-trans isomerase activity"/>
    <property type="evidence" value="ECO:0007669"/>
    <property type="project" value="UniProtKB-UniRule"/>
</dbReference>
<evidence type="ECO:0000256" key="5">
    <source>
        <dbReference type="RuleBase" id="RU003915"/>
    </source>
</evidence>
<evidence type="ECO:0000313" key="9">
    <source>
        <dbReference type="Proteomes" id="UP001403385"/>
    </source>
</evidence>
<feature type="chain" id="PRO_5043914479" description="Peptidyl-prolyl cis-trans isomerase" evidence="6">
    <location>
        <begin position="21"/>
        <end position="185"/>
    </location>
</feature>
<dbReference type="InterPro" id="IPR001179">
    <property type="entry name" value="PPIase_FKBP_dom"/>
</dbReference>
<evidence type="ECO:0000256" key="4">
    <source>
        <dbReference type="PROSITE-ProRule" id="PRU00277"/>
    </source>
</evidence>
<dbReference type="Gene3D" id="3.10.50.40">
    <property type="match status" value="1"/>
</dbReference>
<reference evidence="8 9" key="1">
    <citation type="submission" date="2024-04" db="EMBL/GenBank/DDBJ databases">
        <title>Novel genus in family Flammeovirgaceae.</title>
        <authorList>
            <person name="Nguyen T.H."/>
            <person name="Vuong T.Q."/>
            <person name="Le H."/>
            <person name="Kim S.-G."/>
        </authorList>
    </citation>
    <scope>NUCLEOTIDE SEQUENCE [LARGE SCALE GENOMIC DNA]</scope>
    <source>
        <strain evidence="8 9">JCM 23209</strain>
    </source>
</reference>
<dbReference type="PANTHER" id="PTHR10516:SF443">
    <property type="entry name" value="FK506-BINDING PROTEIN 59-RELATED"/>
    <property type="match status" value="1"/>
</dbReference>
<dbReference type="PROSITE" id="PS50059">
    <property type="entry name" value="FKBP_PPIASE"/>
    <property type="match status" value="1"/>
</dbReference>
<proteinExistence type="inferred from homology"/>
<keyword evidence="3 4" id="KW-0413">Isomerase</keyword>
<feature type="signal peptide" evidence="6">
    <location>
        <begin position="1"/>
        <end position="20"/>
    </location>
</feature>
<dbReference type="SUPFAM" id="SSF54534">
    <property type="entry name" value="FKBP-like"/>
    <property type="match status" value="1"/>
</dbReference>
<accession>A0AAW9S9A0</accession>
<gene>
    <name evidence="8" type="ORF">AAG747_13905</name>
</gene>
<dbReference type="RefSeq" id="WP_346821785.1">
    <property type="nucleotide sequence ID" value="NZ_JBDKWZ010000007.1"/>
</dbReference>
<keyword evidence="2 4" id="KW-0697">Rotamase</keyword>
<comment type="catalytic activity">
    <reaction evidence="1 4 5">
        <text>[protein]-peptidylproline (omega=180) = [protein]-peptidylproline (omega=0)</text>
        <dbReference type="Rhea" id="RHEA:16237"/>
        <dbReference type="Rhea" id="RHEA-COMP:10747"/>
        <dbReference type="Rhea" id="RHEA-COMP:10748"/>
        <dbReference type="ChEBI" id="CHEBI:83833"/>
        <dbReference type="ChEBI" id="CHEBI:83834"/>
        <dbReference type="EC" id="5.2.1.8"/>
    </reaction>
</comment>
<evidence type="ECO:0000256" key="1">
    <source>
        <dbReference type="ARBA" id="ARBA00000971"/>
    </source>
</evidence>
<dbReference type="Pfam" id="PF00254">
    <property type="entry name" value="FKBP_C"/>
    <property type="match status" value="1"/>
</dbReference>
<keyword evidence="6" id="KW-0732">Signal</keyword>
<evidence type="ECO:0000256" key="6">
    <source>
        <dbReference type="SAM" id="SignalP"/>
    </source>
</evidence>
<sequence>MNVKFLSILALLFSVLCFSACDEDDEFNFEEQSQRDDFIIREYLNENNIQASKSELGVYMEVLQGPGGAAPEATDLVKVHYAGKVLNGHQFDNSYYREEPFEFQAGSGLIVSKYNDDDEPQFSGSVIPGWIEAIRLMKQGEKARFYIPSGLGYGQQGQTTQQGVRVIPSNAVLVFEIELLSIKSL</sequence>
<organism evidence="8 9">
    <name type="scientific">Rapidithrix thailandica</name>
    <dbReference type="NCBI Taxonomy" id="413964"/>
    <lineage>
        <taxon>Bacteria</taxon>
        <taxon>Pseudomonadati</taxon>
        <taxon>Bacteroidota</taxon>
        <taxon>Cytophagia</taxon>
        <taxon>Cytophagales</taxon>
        <taxon>Flammeovirgaceae</taxon>
        <taxon>Rapidithrix</taxon>
    </lineage>
</organism>
<name>A0AAW9S9A0_9BACT</name>
<protein>
    <recommendedName>
        <fullName evidence="5">Peptidyl-prolyl cis-trans isomerase</fullName>
        <ecNumber evidence="5">5.2.1.8</ecNumber>
    </recommendedName>
</protein>
<evidence type="ECO:0000256" key="3">
    <source>
        <dbReference type="ARBA" id="ARBA00023235"/>
    </source>
</evidence>
<keyword evidence="9" id="KW-1185">Reference proteome</keyword>
<dbReference type="EC" id="5.2.1.8" evidence="5"/>
<dbReference type="EMBL" id="JBDKWZ010000007">
    <property type="protein sequence ID" value="MEN7549013.1"/>
    <property type="molecule type" value="Genomic_DNA"/>
</dbReference>
<dbReference type="InterPro" id="IPR050689">
    <property type="entry name" value="FKBP-type_PPIase"/>
</dbReference>
<evidence type="ECO:0000256" key="2">
    <source>
        <dbReference type="ARBA" id="ARBA00023110"/>
    </source>
</evidence>
<evidence type="ECO:0000259" key="7">
    <source>
        <dbReference type="PROSITE" id="PS50059"/>
    </source>
</evidence>
<dbReference type="Proteomes" id="UP001403385">
    <property type="component" value="Unassembled WGS sequence"/>
</dbReference>
<evidence type="ECO:0000313" key="8">
    <source>
        <dbReference type="EMBL" id="MEN7549013.1"/>
    </source>
</evidence>
<comment type="similarity">
    <text evidence="5">Belongs to the FKBP-type PPIase family.</text>
</comment>
<comment type="caution">
    <text evidence="8">The sequence shown here is derived from an EMBL/GenBank/DDBJ whole genome shotgun (WGS) entry which is preliminary data.</text>
</comment>
<dbReference type="AlphaFoldDB" id="A0AAW9S9A0"/>
<dbReference type="PANTHER" id="PTHR10516">
    <property type="entry name" value="PEPTIDYL-PROLYL CIS-TRANS ISOMERASE"/>
    <property type="match status" value="1"/>
</dbReference>
<feature type="domain" description="PPIase FKBP-type" evidence="7">
    <location>
        <begin position="74"/>
        <end position="183"/>
    </location>
</feature>
<dbReference type="InterPro" id="IPR046357">
    <property type="entry name" value="PPIase_dom_sf"/>
</dbReference>